<comment type="caution">
    <text evidence="2">The sequence shown here is derived from an EMBL/GenBank/DDBJ whole genome shotgun (WGS) entry which is preliminary data.</text>
</comment>
<name>A0AAD5JXW6_9FUNG</name>
<accession>A0AAD5JXW6</accession>
<evidence type="ECO:0000313" key="3">
    <source>
        <dbReference type="Proteomes" id="UP001209540"/>
    </source>
</evidence>
<dbReference type="Proteomes" id="UP001209540">
    <property type="component" value="Unassembled WGS sequence"/>
</dbReference>
<feature type="compositionally biased region" description="Low complexity" evidence="1">
    <location>
        <begin position="182"/>
        <end position="214"/>
    </location>
</feature>
<proteinExistence type="predicted"/>
<keyword evidence="3" id="KW-1185">Reference proteome</keyword>
<organism evidence="2 3">
    <name type="scientific">Phascolomyces articulosus</name>
    <dbReference type="NCBI Taxonomy" id="60185"/>
    <lineage>
        <taxon>Eukaryota</taxon>
        <taxon>Fungi</taxon>
        <taxon>Fungi incertae sedis</taxon>
        <taxon>Mucoromycota</taxon>
        <taxon>Mucoromycotina</taxon>
        <taxon>Mucoromycetes</taxon>
        <taxon>Mucorales</taxon>
        <taxon>Lichtheimiaceae</taxon>
        <taxon>Phascolomyces</taxon>
    </lineage>
</organism>
<dbReference type="EMBL" id="JAIXMP010000049">
    <property type="protein sequence ID" value="KAI9245882.1"/>
    <property type="molecule type" value="Genomic_DNA"/>
</dbReference>
<reference evidence="2" key="1">
    <citation type="journal article" date="2022" name="IScience">
        <title>Evolution of zygomycete secretomes and the origins of terrestrial fungal ecologies.</title>
        <authorList>
            <person name="Chang Y."/>
            <person name="Wang Y."/>
            <person name="Mondo S."/>
            <person name="Ahrendt S."/>
            <person name="Andreopoulos W."/>
            <person name="Barry K."/>
            <person name="Beard J."/>
            <person name="Benny G.L."/>
            <person name="Blankenship S."/>
            <person name="Bonito G."/>
            <person name="Cuomo C."/>
            <person name="Desiro A."/>
            <person name="Gervers K.A."/>
            <person name="Hundley H."/>
            <person name="Kuo A."/>
            <person name="LaButti K."/>
            <person name="Lang B.F."/>
            <person name="Lipzen A."/>
            <person name="O'Donnell K."/>
            <person name="Pangilinan J."/>
            <person name="Reynolds N."/>
            <person name="Sandor L."/>
            <person name="Smith M.E."/>
            <person name="Tsang A."/>
            <person name="Grigoriev I.V."/>
            <person name="Stajich J.E."/>
            <person name="Spatafora J.W."/>
        </authorList>
    </citation>
    <scope>NUCLEOTIDE SEQUENCE</scope>
    <source>
        <strain evidence="2">RSA 2281</strain>
    </source>
</reference>
<dbReference type="AlphaFoldDB" id="A0AAD5JXW6"/>
<evidence type="ECO:0000256" key="1">
    <source>
        <dbReference type="SAM" id="MobiDB-lite"/>
    </source>
</evidence>
<evidence type="ECO:0000313" key="2">
    <source>
        <dbReference type="EMBL" id="KAI9245882.1"/>
    </source>
</evidence>
<gene>
    <name evidence="2" type="ORF">BDA99DRAFT_543529</name>
</gene>
<protein>
    <submittedName>
        <fullName evidence="2">Uncharacterized protein</fullName>
    </submittedName>
</protein>
<feature type="region of interest" description="Disordered" evidence="1">
    <location>
        <begin position="489"/>
        <end position="512"/>
    </location>
</feature>
<reference evidence="2" key="2">
    <citation type="submission" date="2023-02" db="EMBL/GenBank/DDBJ databases">
        <authorList>
            <consortium name="DOE Joint Genome Institute"/>
            <person name="Mondo S.J."/>
            <person name="Chang Y."/>
            <person name="Wang Y."/>
            <person name="Ahrendt S."/>
            <person name="Andreopoulos W."/>
            <person name="Barry K."/>
            <person name="Beard J."/>
            <person name="Benny G.L."/>
            <person name="Blankenship S."/>
            <person name="Bonito G."/>
            <person name="Cuomo C."/>
            <person name="Desiro A."/>
            <person name="Gervers K.A."/>
            <person name="Hundley H."/>
            <person name="Kuo A."/>
            <person name="LaButti K."/>
            <person name="Lang B.F."/>
            <person name="Lipzen A."/>
            <person name="O'Donnell K."/>
            <person name="Pangilinan J."/>
            <person name="Reynolds N."/>
            <person name="Sandor L."/>
            <person name="Smith M.W."/>
            <person name="Tsang A."/>
            <person name="Grigoriev I.V."/>
            <person name="Stajich J.E."/>
            <person name="Spatafora J.W."/>
        </authorList>
    </citation>
    <scope>NUCLEOTIDE SEQUENCE</scope>
    <source>
        <strain evidence="2">RSA 2281</strain>
    </source>
</reference>
<feature type="region of interest" description="Disordered" evidence="1">
    <location>
        <begin position="173"/>
        <end position="225"/>
    </location>
</feature>
<sequence>MAFSSSASAGPNAAPVVVTIPNNNNELVDNNINKKNKNTEYFVAAPPPLVHQRKEYLYPVAMPMKTDTTPMMPPSPPCTNPTTNSSILLELNVQYDHPTIAKDPNVLSTDDYHGFCTICRPITTSTPAVIDENNNNADTQTNDKNKSDLIFYRPQMALYKVLQEGAGIIANDAQKDNEQDGTTRTQTRAATSTTSATTTKATATPTTPTSPSTTDMTKHHSNTHARVTVPNHLLPYVTLYGPQKQALWSLTSKDWHTMDFISTQLEKVITLTTSTSLFSFVWINHKTYQWQLVPAAAKNQHKQHPYDLRCYHNDKLIAEFVDSRFIQWTEQPRKFDLVHDIQLTSFLLLSGLLIHEHLGSILRSLGGGPEAVQLMTDPTFATTAMMDDDDDNSLGSFYGEREYADQGLVDGQHASTNRWYSSHSGALGGHHHHGSAGSVKSIELDPGCMRCFWGYGFWWTWCPCCMPGGWFDRLWINCRLHRRKMANNTNTSMSRSRQRRQRGWQQHHPEQY</sequence>